<keyword evidence="1" id="KW-0812">Transmembrane</keyword>
<dbReference type="GO" id="GO:0009451">
    <property type="term" value="P:RNA modification"/>
    <property type="evidence" value="ECO:0007669"/>
    <property type="project" value="InterPro"/>
</dbReference>
<evidence type="ECO:0000313" key="2">
    <source>
        <dbReference type="EMBL" id="KAK7843003.1"/>
    </source>
</evidence>
<name>A0AAW0KTT6_QUESU</name>
<sequence>MHLDKPEIVLWNSGLKALTEGQFPFDANLLFYKLMEYDIVPGLFHLFFLCAALSGALNGKIVHGHVEKLGFRSNLFLQNMIVHLYASCGTMGDARLSFDKMSQRSFDKMSQRS</sequence>
<dbReference type="PANTHER" id="PTHR47926">
    <property type="entry name" value="PENTATRICOPEPTIDE REPEAT-CONTAINING PROTEIN"/>
    <property type="match status" value="1"/>
</dbReference>
<dbReference type="GO" id="GO:0003723">
    <property type="term" value="F:RNA binding"/>
    <property type="evidence" value="ECO:0007669"/>
    <property type="project" value="InterPro"/>
</dbReference>
<comment type="caution">
    <text evidence="2">The sequence shown here is derived from an EMBL/GenBank/DDBJ whole genome shotgun (WGS) entry which is preliminary data.</text>
</comment>
<dbReference type="AlphaFoldDB" id="A0AAW0KTT6"/>
<reference evidence="2 3" key="1">
    <citation type="journal article" date="2018" name="Sci. Data">
        <title>The draft genome sequence of cork oak.</title>
        <authorList>
            <person name="Ramos A.M."/>
            <person name="Usie A."/>
            <person name="Barbosa P."/>
            <person name="Barros P.M."/>
            <person name="Capote T."/>
            <person name="Chaves I."/>
            <person name="Simoes F."/>
            <person name="Abreu I."/>
            <person name="Carrasquinho I."/>
            <person name="Faro C."/>
            <person name="Guimaraes J.B."/>
            <person name="Mendonca D."/>
            <person name="Nobrega F."/>
            <person name="Rodrigues L."/>
            <person name="Saibo N.J.M."/>
            <person name="Varela M.C."/>
            <person name="Egas C."/>
            <person name="Matos J."/>
            <person name="Miguel C.M."/>
            <person name="Oliveira M.M."/>
            <person name="Ricardo C.P."/>
            <person name="Goncalves S."/>
        </authorList>
    </citation>
    <scope>NUCLEOTIDE SEQUENCE [LARGE SCALE GENOMIC DNA]</scope>
    <source>
        <strain evidence="3">cv. HL8</strain>
    </source>
</reference>
<proteinExistence type="predicted"/>
<evidence type="ECO:0000313" key="3">
    <source>
        <dbReference type="Proteomes" id="UP000237347"/>
    </source>
</evidence>
<organism evidence="2 3">
    <name type="scientific">Quercus suber</name>
    <name type="common">Cork oak</name>
    <dbReference type="NCBI Taxonomy" id="58331"/>
    <lineage>
        <taxon>Eukaryota</taxon>
        <taxon>Viridiplantae</taxon>
        <taxon>Streptophyta</taxon>
        <taxon>Embryophyta</taxon>
        <taxon>Tracheophyta</taxon>
        <taxon>Spermatophyta</taxon>
        <taxon>Magnoliopsida</taxon>
        <taxon>eudicotyledons</taxon>
        <taxon>Gunneridae</taxon>
        <taxon>Pentapetalae</taxon>
        <taxon>rosids</taxon>
        <taxon>fabids</taxon>
        <taxon>Fagales</taxon>
        <taxon>Fagaceae</taxon>
        <taxon>Quercus</taxon>
    </lineage>
</organism>
<accession>A0AAW0KTT6</accession>
<keyword evidence="1" id="KW-0472">Membrane</keyword>
<keyword evidence="3" id="KW-1185">Reference proteome</keyword>
<protein>
    <submittedName>
        <fullName evidence="2">Pentatricopeptide repeat-containing protein</fullName>
    </submittedName>
</protein>
<gene>
    <name evidence="2" type="primary">PCMP-H56_1</name>
    <name evidence="2" type="ORF">CFP56_013170</name>
</gene>
<dbReference type="EMBL" id="PKMF04000211">
    <property type="protein sequence ID" value="KAK7843003.1"/>
    <property type="molecule type" value="Genomic_DNA"/>
</dbReference>
<keyword evidence="1" id="KW-1133">Transmembrane helix</keyword>
<dbReference type="InterPro" id="IPR046960">
    <property type="entry name" value="PPR_At4g14850-like_plant"/>
</dbReference>
<feature type="transmembrane region" description="Helical" evidence="1">
    <location>
        <begin position="39"/>
        <end position="59"/>
    </location>
</feature>
<evidence type="ECO:0000256" key="1">
    <source>
        <dbReference type="SAM" id="Phobius"/>
    </source>
</evidence>
<dbReference type="Proteomes" id="UP000237347">
    <property type="component" value="Unassembled WGS sequence"/>
</dbReference>